<evidence type="ECO:0000256" key="5">
    <source>
        <dbReference type="ARBA" id="ARBA00023101"/>
    </source>
</evidence>
<dbReference type="GO" id="GO:0046872">
    <property type="term" value="F:metal ion binding"/>
    <property type="evidence" value="ECO:0007669"/>
    <property type="project" value="UniProtKB-KW"/>
</dbReference>
<dbReference type="InterPro" id="IPR050316">
    <property type="entry name" value="Tyrosinase/Hemocyanin"/>
</dbReference>
<accession>A0A8H4PPA2</accession>
<dbReference type="GO" id="GO:0004503">
    <property type="term" value="F:tyrosinase activity"/>
    <property type="evidence" value="ECO:0007669"/>
    <property type="project" value="UniProtKB-EC"/>
</dbReference>
<dbReference type="Pfam" id="PF00264">
    <property type="entry name" value="Tyrosinase"/>
    <property type="match status" value="1"/>
</dbReference>
<comment type="caution">
    <text evidence="10">The sequence shown here is derived from an EMBL/GenBank/DDBJ whole genome shotgun (WGS) entry which is preliminary data.</text>
</comment>
<keyword evidence="8" id="KW-0732">Signal</keyword>
<dbReference type="PROSITE" id="PS00498">
    <property type="entry name" value="TYROSINASE_2"/>
    <property type="match status" value="1"/>
</dbReference>
<comment type="similarity">
    <text evidence="1">Belongs to the tyrosinase family.</text>
</comment>
<evidence type="ECO:0000256" key="6">
    <source>
        <dbReference type="ARBA" id="ARBA00048233"/>
    </source>
</evidence>
<dbReference type="PANTHER" id="PTHR11474">
    <property type="entry name" value="TYROSINASE FAMILY MEMBER"/>
    <property type="match status" value="1"/>
</dbReference>
<evidence type="ECO:0000256" key="7">
    <source>
        <dbReference type="ARBA" id="ARBA00048881"/>
    </source>
</evidence>
<protein>
    <recommendedName>
        <fullName evidence="2">tyrosinase</fullName>
        <ecNumber evidence="2">1.14.18.1</ecNumber>
    </recommendedName>
</protein>
<evidence type="ECO:0000256" key="2">
    <source>
        <dbReference type="ARBA" id="ARBA00011906"/>
    </source>
</evidence>
<dbReference type="Proteomes" id="UP000557566">
    <property type="component" value="Unassembled WGS sequence"/>
</dbReference>
<reference evidence="10 11" key="1">
    <citation type="journal article" date="2020" name="Genome Biol. Evol.">
        <title>A new high-quality draft genome assembly of the Chinese cordyceps Ophiocordyceps sinensis.</title>
        <authorList>
            <person name="Shu R."/>
            <person name="Zhang J."/>
            <person name="Meng Q."/>
            <person name="Zhang H."/>
            <person name="Zhou G."/>
            <person name="Li M."/>
            <person name="Wu P."/>
            <person name="Zhao Y."/>
            <person name="Chen C."/>
            <person name="Qin Q."/>
        </authorList>
    </citation>
    <scope>NUCLEOTIDE SEQUENCE [LARGE SCALE GENOMIC DNA]</scope>
    <source>
        <strain evidence="10 11">IOZ07</strain>
    </source>
</reference>
<keyword evidence="4" id="KW-0186">Copper</keyword>
<evidence type="ECO:0000256" key="8">
    <source>
        <dbReference type="SAM" id="SignalP"/>
    </source>
</evidence>
<keyword evidence="3" id="KW-0479">Metal-binding</keyword>
<feature type="domain" description="Tyrosinase copper-binding" evidence="9">
    <location>
        <begin position="295"/>
        <end position="306"/>
    </location>
</feature>
<keyword evidence="5" id="KW-0470">Melanin biosynthesis</keyword>
<dbReference type="GO" id="GO:0042438">
    <property type="term" value="P:melanin biosynthetic process"/>
    <property type="evidence" value="ECO:0007669"/>
    <property type="project" value="UniProtKB-KW"/>
</dbReference>
<dbReference type="InterPro" id="IPR008922">
    <property type="entry name" value="Di-copper_centre_dom_sf"/>
</dbReference>
<dbReference type="EC" id="1.14.18.1" evidence="2"/>
<dbReference type="InterPro" id="IPR002227">
    <property type="entry name" value="Tyrosinase_Cu-bd"/>
</dbReference>
<evidence type="ECO:0000313" key="10">
    <source>
        <dbReference type="EMBL" id="KAF4506980.1"/>
    </source>
</evidence>
<dbReference type="SUPFAM" id="SSF48056">
    <property type="entry name" value="Di-copper centre-containing domain"/>
    <property type="match status" value="1"/>
</dbReference>
<evidence type="ECO:0000256" key="1">
    <source>
        <dbReference type="ARBA" id="ARBA00009928"/>
    </source>
</evidence>
<dbReference type="Gene3D" id="1.10.1280.10">
    <property type="entry name" value="Di-copper center containing domain from catechol oxidase"/>
    <property type="match status" value="1"/>
</dbReference>
<evidence type="ECO:0000256" key="3">
    <source>
        <dbReference type="ARBA" id="ARBA00022723"/>
    </source>
</evidence>
<sequence>MLARTLATILVALGTAPLVLAADPYPITGAPVPRGTKAVPLRMNINEMQAAGGPQWDLYIRALSDMQRVNYRDTLSYFQISGIHGKPYIEWNQTGRQAYDDWAGYCPHGEQLFLSWHRPYILLFEQVLVSHAKRIALSYPPSHRQRYVQAAESLRSPFWDWAAVTQVPPATVPAKMTVNFPNGQGLQKRQVDNPLATYAIPPAVLAGEYGVFDNESRPRILHCPAPDSQPASANQRLAQRPYRQWVYDIFTRATNFSDFSTRSNTVVALEVIHNSVHWDAACGQQFVMTELAGFDPLFMLHHTNIDRLWSYWQALRPGQASFSGSYVGGSRFTVPSGTTITPRSPLQPFYSGGRTTHTTESVRSIRSFGYSYAGLEYWNKSDAQMAQDTKRLVNRLYAPNAGALRRRQQPASRKRYFARIRLDRAHVPKPCQINLFVRGQLASSIVVAAQPPTGPMAAGVPLDRITQSAEMTALSSNATAELLQSDLTVQVVRLDGSVVSSVASLEVKLEEVQVTQPVSKDQFPQYGASKILPIDAKSALERGSANS</sequence>
<proteinExistence type="inferred from homology"/>
<dbReference type="AlphaFoldDB" id="A0A8H4PPA2"/>
<dbReference type="OrthoDB" id="6132182at2759"/>
<name>A0A8H4PPA2_9HYPO</name>
<keyword evidence="11" id="KW-1185">Reference proteome</keyword>
<evidence type="ECO:0000259" key="9">
    <source>
        <dbReference type="PROSITE" id="PS00498"/>
    </source>
</evidence>
<comment type="catalytic activity">
    <reaction evidence="7">
        <text>L-tyrosine + O2 = L-dopaquinone + H2O</text>
        <dbReference type="Rhea" id="RHEA:18117"/>
        <dbReference type="ChEBI" id="CHEBI:15377"/>
        <dbReference type="ChEBI" id="CHEBI:15379"/>
        <dbReference type="ChEBI" id="CHEBI:57924"/>
        <dbReference type="ChEBI" id="CHEBI:58315"/>
        <dbReference type="EC" id="1.14.18.1"/>
    </reaction>
</comment>
<feature type="signal peptide" evidence="8">
    <location>
        <begin position="1"/>
        <end position="21"/>
    </location>
</feature>
<comment type="catalytic activity">
    <reaction evidence="6">
        <text>2 L-dopa + O2 = 2 L-dopaquinone + 2 H2O</text>
        <dbReference type="Rhea" id="RHEA:34287"/>
        <dbReference type="ChEBI" id="CHEBI:15377"/>
        <dbReference type="ChEBI" id="CHEBI:15379"/>
        <dbReference type="ChEBI" id="CHEBI:57504"/>
        <dbReference type="ChEBI" id="CHEBI:57924"/>
        <dbReference type="EC" id="1.14.18.1"/>
    </reaction>
</comment>
<feature type="chain" id="PRO_5034301841" description="tyrosinase" evidence="8">
    <location>
        <begin position="22"/>
        <end position="547"/>
    </location>
</feature>
<evidence type="ECO:0000313" key="11">
    <source>
        <dbReference type="Proteomes" id="UP000557566"/>
    </source>
</evidence>
<organism evidence="10 11">
    <name type="scientific">Ophiocordyceps sinensis</name>
    <dbReference type="NCBI Taxonomy" id="72228"/>
    <lineage>
        <taxon>Eukaryota</taxon>
        <taxon>Fungi</taxon>
        <taxon>Dikarya</taxon>
        <taxon>Ascomycota</taxon>
        <taxon>Pezizomycotina</taxon>
        <taxon>Sordariomycetes</taxon>
        <taxon>Hypocreomycetidae</taxon>
        <taxon>Hypocreales</taxon>
        <taxon>Ophiocordycipitaceae</taxon>
        <taxon>Ophiocordyceps</taxon>
    </lineage>
</organism>
<evidence type="ECO:0000256" key="4">
    <source>
        <dbReference type="ARBA" id="ARBA00023008"/>
    </source>
</evidence>
<dbReference type="EMBL" id="JAAVMX010000006">
    <property type="protein sequence ID" value="KAF4506980.1"/>
    <property type="molecule type" value="Genomic_DNA"/>
</dbReference>
<dbReference type="PANTHER" id="PTHR11474:SF76">
    <property type="entry name" value="SHKT DOMAIN-CONTAINING PROTEIN"/>
    <property type="match status" value="1"/>
</dbReference>
<gene>
    <name evidence="10" type="ORF">G6O67_005660</name>
</gene>
<dbReference type="PRINTS" id="PR00092">
    <property type="entry name" value="TYROSINASE"/>
</dbReference>